<evidence type="ECO:0000313" key="6">
    <source>
        <dbReference type="EMBL" id="CRL41748.1"/>
    </source>
</evidence>
<keyword evidence="3" id="KW-0479">Metal-binding</keyword>
<dbReference type="GO" id="GO:0051536">
    <property type="term" value="F:iron-sulfur cluster binding"/>
    <property type="evidence" value="ECO:0007669"/>
    <property type="project" value="UniProtKB-KW"/>
</dbReference>
<dbReference type="InterPro" id="IPR051198">
    <property type="entry name" value="BchE-like"/>
</dbReference>
<dbReference type="InterPro" id="IPR058240">
    <property type="entry name" value="rSAM_sf"/>
</dbReference>
<keyword evidence="4" id="KW-0408">Iron</keyword>
<gene>
    <name evidence="6" type="ORF">M72_13661</name>
</gene>
<evidence type="ECO:0000256" key="2">
    <source>
        <dbReference type="ARBA" id="ARBA00022691"/>
    </source>
</evidence>
<dbReference type="AlphaFoldDB" id="A0A0M6WWG4"/>
<protein>
    <submittedName>
        <fullName evidence="6">Uncharacterized protein</fullName>
    </submittedName>
</protein>
<evidence type="ECO:0000313" key="7">
    <source>
        <dbReference type="Proteomes" id="UP000049979"/>
    </source>
</evidence>
<evidence type="ECO:0000256" key="1">
    <source>
        <dbReference type="ARBA" id="ARBA00001966"/>
    </source>
</evidence>
<dbReference type="RefSeq" id="WP_141652745.1">
    <property type="nucleotide sequence ID" value="NZ_CP173697.1"/>
</dbReference>
<evidence type="ECO:0000256" key="3">
    <source>
        <dbReference type="ARBA" id="ARBA00022723"/>
    </source>
</evidence>
<sequence>MRKILLVEPNYKNKYPPMGLMKLATYYRRLGDDVTFFKGDLKDLVLNNTYDALLKQLYANDNKIFWEQYKPEICKYISRGSQEALENIPLIHENAIILELLKYYRKYFRKKEYFKPENRIYDRVGITTLFTFYWDITIKTINFAKQLCKSQKEVMVGGVMASILPDKIEEATGIRPYVGTLSTAGQLDEGNDMIIDLLPLDYSILEEIDYVYPENDGYLAYMTRGCINKCAFCAVPKLEPEYKEFLPIIEQIRYTNERFGGKKNLLLLDNNVLASCQYNHIIDEIKEAGFTVGSIFVEPNKFEIAVKNLREGYNEKAYIKAIVRQYKLIIGKYGEKIQDIYDLLEKKYLLNDYTAKKETILSTYEIVKPVFEDYYRKKRGKRRCVDFNQGIDSRLINDTNMEKMAEIPIRPVRIAFDHWNLHKKYENAVRIAVKHGHTCLSNYVLYNFEDEPLELYWRLKLNVDLCEELDINIYSFPMKYHPIEDPKYFSNRDYIGKHWNRKFIRTIQAILNSTKGKVGKGKKFFEKAFGKDEEEFNKLLYMPEIMIIYRAHFDENGLSNQWWKEYSALTDDQKNVVNPIIYSNSFDDYESDVHDLSCLRVLSYYRIKSKDVTEDNIEIL</sequence>
<evidence type="ECO:0000256" key="4">
    <source>
        <dbReference type="ARBA" id="ARBA00023004"/>
    </source>
</evidence>
<comment type="cofactor">
    <cofactor evidence="1">
        <name>[4Fe-4S] cluster</name>
        <dbReference type="ChEBI" id="CHEBI:49883"/>
    </cofactor>
</comment>
<dbReference type="Proteomes" id="UP000049979">
    <property type="component" value="Unassembled WGS sequence"/>
</dbReference>
<keyword evidence="2" id="KW-0949">S-adenosyl-L-methionine</keyword>
<keyword evidence="5" id="KW-0411">Iron-sulfur</keyword>
<proteinExistence type="predicted"/>
<name>A0A0M6WWG4_9FIRM</name>
<keyword evidence="7" id="KW-1185">Reference proteome</keyword>
<accession>A0A0M6WWG4</accession>
<dbReference type="GO" id="GO:0046872">
    <property type="term" value="F:metal ion binding"/>
    <property type="evidence" value="ECO:0007669"/>
    <property type="project" value="UniProtKB-KW"/>
</dbReference>
<reference evidence="7" key="1">
    <citation type="submission" date="2015-05" db="EMBL/GenBank/DDBJ databases">
        <authorList>
            <consortium name="Pathogen Informatics"/>
        </authorList>
    </citation>
    <scope>NUCLEOTIDE SEQUENCE [LARGE SCALE GENOMIC DNA]</scope>
    <source>
        <strain evidence="7">M72</strain>
    </source>
</reference>
<organism evidence="6 7">
    <name type="scientific">Roseburia faecis</name>
    <dbReference type="NCBI Taxonomy" id="301302"/>
    <lineage>
        <taxon>Bacteria</taxon>
        <taxon>Bacillati</taxon>
        <taxon>Bacillota</taxon>
        <taxon>Clostridia</taxon>
        <taxon>Lachnospirales</taxon>
        <taxon>Lachnospiraceae</taxon>
        <taxon>Roseburia</taxon>
    </lineage>
</organism>
<dbReference type="OrthoDB" id="9801659at2"/>
<dbReference type="PANTHER" id="PTHR43409">
    <property type="entry name" value="ANAEROBIC MAGNESIUM-PROTOPORPHYRIN IX MONOMETHYL ESTER CYCLASE-RELATED"/>
    <property type="match status" value="1"/>
</dbReference>
<dbReference type="EMBL" id="CVRR01000048">
    <property type="protein sequence ID" value="CRL41748.1"/>
    <property type="molecule type" value="Genomic_DNA"/>
</dbReference>
<dbReference type="SUPFAM" id="SSF102114">
    <property type="entry name" value="Radical SAM enzymes"/>
    <property type="match status" value="1"/>
</dbReference>
<evidence type="ECO:0000256" key="5">
    <source>
        <dbReference type="ARBA" id="ARBA00023014"/>
    </source>
</evidence>